<feature type="compositionally biased region" description="Basic and acidic residues" evidence="1">
    <location>
        <begin position="10"/>
        <end position="22"/>
    </location>
</feature>
<evidence type="ECO:0000313" key="3">
    <source>
        <dbReference type="Proteomes" id="UP000076420"/>
    </source>
</evidence>
<proteinExistence type="predicted"/>
<dbReference type="Proteomes" id="UP000076420">
    <property type="component" value="Unassembled WGS sequence"/>
</dbReference>
<feature type="region of interest" description="Disordered" evidence="1">
    <location>
        <begin position="1"/>
        <end position="41"/>
    </location>
</feature>
<dbReference type="KEGG" id="bgt:106075095"/>
<sequence length="175" mass="19495">MDYAGYISPSKDDKSKEVDKAISCHSKNSGHSETHFPSGIISQDEDDQAFDLPLDPRQVATAILKTPKLVSENVLPRKLASGQQEEVQKGIKKRKIIEPAEAPRERYIRESLELLEGCKLKSPINPINRNFEPQIFSGNENLPVKNIPFNSGTFGDVSRVEDLKTGHPLVKKTVC</sequence>
<evidence type="ECO:0000256" key="1">
    <source>
        <dbReference type="SAM" id="MobiDB-lite"/>
    </source>
</evidence>
<dbReference type="VEuPathDB" id="VectorBase:BGLAX_030356"/>
<dbReference type="EnsemblMetazoa" id="BGLB020970-RA">
    <property type="protein sequence ID" value="BGLB020970-PA"/>
    <property type="gene ID" value="BGLB020970"/>
</dbReference>
<reference evidence="2" key="1">
    <citation type="submission" date="2020-05" db="UniProtKB">
        <authorList>
            <consortium name="EnsemblMetazoa"/>
        </authorList>
    </citation>
    <scope>IDENTIFICATION</scope>
    <source>
        <strain evidence="2">BB02</strain>
    </source>
</reference>
<name>A0A2C9KLB7_BIOGL</name>
<accession>A0A2C9KLB7</accession>
<dbReference type="VEuPathDB" id="VectorBase:BGLB020970"/>
<dbReference type="AlphaFoldDB" id="A0A2C9KLB7"/>
<gene>
    <name evidence="2" type="primary">106075095</name>
</gene>
<organism evidence="2 3">
    <name type="scientific">Biomphalaria glabrata</name>
    <name type="common">Bloodfluke planorb</name>
    <name type="synonym">Freshwater snail</name>
    <dbReference type="NCBI Taxonomy" id="6526"/>
    <lineage>
        <taxon>Eukaryota</taxon>
        <taxon>Metazoa</taxon>
        <taxon>Spiralia</taxon>
        <taxon>Lophotrochozoa</taxon>
        <taxon>Mollusca</taxon>
        <taxon>Gastropoda</taxon>
        <taxon>Heterobranchia</taxon>
        <taxon>Euthyneura</taxon>
        <taxon>Panpulmonata</taxon>
        <taxon>Hygrophila</taxon>
        <taxon>Lymnaeoidea</taxon>
        <taxon>Planorbidae</taxon>
        <taxon>Biomphalaria</taxon>
    </lineage>
</organism>
<evidence type="ECO:0000313" key="2">
    <source>
        <dbReference type="EnsemblMetazoa" id="BGLB020970-PA"/>
    </source>
</evidence>
<protein>
    <submittedName>
        <fullName evidence="2">Uncharacterized protein</fullName>
    </submittedName>
</protein>